<comment type="caution">
    <text evidence="3">The sequence shown here is derived from an EMBL/GenBank/DDBJ whole genome shotgun (WGS) entry which is preliminary data.</text>
</comment>
<feature type="region of interest" description="Disordered" evidence="1">
    <location>
        <begin position="311"/>
        <end position="368"/>
    </location>
</feature>
<feature type="compositionally biased region" description="Polar residues" evidence="1">
    <location>
        <begin position="349"/>
        <end position="366"/>
    </location>
</feature>
<name>A0A8H7UTW3_9FUNG</name>
<feature type="transmembrane region" description="Helical" evidence="2">
    <location>
        <begin position="24"/>
        <end position="51"/>
    </location>
</feature>
<feature type="compositionally biased region" description="Low complexity" evidence="1">
    <location>
        <begin position="320"/>
        <end position="332"/>
    </location>
</feature>
<evidence type="ECO:0000256" key="2">
    <source>
        <dbReference type="SAM" id="Phobius"/>
    </source>
</evidence>
<evidence type="ECO:0000256" key="1">
    <source>
        <dbReference type="SAM" id="MobiDB-lite"/>
    </source>
</evidence>
<dbReference type="AlphaFoldDB" id="A0A8H7UTW3"/>
<sequence>MATTITTQQIMQTIIKKSKIPNQCIPFICVFIIAKTPTILLAGFVMGYYILFKHQYQQLPDENEKKLIKATSTPFVVNNSLEYDNELHYASINYNSATQEDLLDDMSNSSVDFENLMRFPPCPTTLPRLDTHFNFVSDDDNHHHLQQNNSIDWPAIHQELEYDKQRNSKFTSTATASTTITTHSKEQHPLYMLQSQNDVLTFSSSSSSEEDNDNDISSLLSLESIIRPSIIKQTTGSRRNINTPSSHDNAAAILLVDQLDQDLSMPPIITSFTSHINNMALLDDILLLPSPTPLPKPSLSSPGQLFKSKFQKAVKKMKKSNSNNGDNNRRSSTYSQDSFISSKEETKKASSLQIHSYFPNPSSPRLSASARINDHFKGRFNKLFKK</sequence>
<accession>A0A8H7UTW3</accession>
<keyword evidence="4" id="KW-1185">Reference proteome</keyword>
<keyword evidence="2" id="KW-0812">Transmembrane</keyword>
<keyword evidence="2" id="KW-1133">Transmembrane helix</keyword>
<dbReference type="Proteomes" id="UP000650833">
    <property type="component" value="Unassembled WGS sequence"/>
</dbReference>
<proteinExistence type="predicted"/>
<evidence type="ECO:0000313" key="4">
    <source>
        <dbReference type="Proteomes" id="UP000650833"/>
    </source>
</evidence>
<evidence type="ECO:0000313" key="3">
    <source>
        <dbReference type="EMBL" id="KAG2193927.1"/>
    </source>
</evidence>
<organism evidence="3 4">
    <name type="scientific">Mucor plumbeus</name>
    <dbReference type="NCBI Taxonomy" id="97098"/>
    <lineage>
        <taxon>Eukaryota</taxon>
        <taxon>Fungi</taxon>
        <taxon>Fungi incertae sedis</taxon>
        <taxon>Mucoromycota</taxon>
        <taxon>Mucoromycotina</taxon>
        <taxon>Mucoromycetes</taxon>
        <taxon>Mucorales</taxon>
        <taxon>Mucorineae</taxon>
        <taxon>Mucoraceae</taxon>
        <taxon>Mucor</taxon>
    </lineage>
</organism>
<protein>
    <submittedName>
        <fullName evidence="3">Uncharacterized protein</fullName>
    </submittedName>
</protein>
<feature type="region of interest" description="Disordered" evidence="1">
    <location>
        <begin position="167"/>
        <end position="189"/>
    </location>
</feature>
<dbReference type="OrthoDB" id="2261772at2759"/>
<gene>
    <name evidence="3" type="ORF">INT46_001932</name>
</gene>
<dbReference type="EMBL" id="JAEPRC010000620">
    <property type="protein sequence ID" value="KAG2193927.1"/>
    <property type="molecule type" value="Genomic_DNA"/>
</dbReference>
<feature type="compositionally biased region" description="Low complexity" evidence="1">
    <location>
        <begin position="171"/>
        <end position="182"/>
    </location>
</feature>
<keyword evidence="2" id="KW-0472">Membrane</keyword>
<reference evidence="3" key="1">
    <citation type="submission" date="2020-12" db="EMBL/GenBank/DDBJ databases">
        <title>Metabolic potential, ecology and presence of endohyphal bacteria is reflected in genomic diversity of Mucoromycotina.</title>
        <authorList>
            <person name="Muszewska A."/>
            <person name="Okrasinska A."/>
            <person name="Steczkiewicz K."/>
            <person name="Drgas O."/>
            <person name="Orlowska M."/>
            <person name="Perlinska-Lenart U."/>
            <person name="Aleksandrzak-Piekarczyk T."/>
            <person name="Szatraj K."/>
            <person name="Zielenkiewicz U."/>
            <person name="Pilsyk S."/>
            <person name="Malc E."/>
            <person name="Mieczkowski P."/>
            <person name="Kruszewska J.S."/>
            <person name="Biernat P."/>
            <person name="Pawlowska J."/>
        </authorList>
    </citation>
    <scope>NUCLEOTIDE SEQUENCE</scope>
    <source>
        <strain evidence="3">CBS 226.32</strain>
    </source>
</reference>